<evidence type="ECO:0000313" key="5">
    <source>
        <dbReference type="Proteomes" id="UP001165083"/>
    </source>
</evidence>
<dbReference type="Proteomes" id="UP001165083">
    <property type="component" value="Unassembled WGS sequence"/>
</dbReference>
<name>A0A9W6YJZ1_9STRA</name>
<organism evidence="4 5">
    <name type="scientific">Phytophthora lilii</name>
    <dbReference type="NCBI Taxonomy" id="2077276"/>
    <lineage>
        <taxon>Eukaryota</taxon>
        <taxon>Sar</taxon>
        <taxon>Stramenopiles</taxon>
        <taxon>Oomycota</taxon>
        <taxon>Peronosporomycetes</taxon>
        <taxon>Peronosporales</taxon>
        <taxon>Peronosporaceae</taxon>
        <taxon>Phytophthora</taxon>
    </lineage>
</organism>
<protein>
    <submittedName>
        <fullName evidence="4">Unnamed protein product</fullName>
    </submittedName>
</protein>
<dbReference type="OrthoDB" id="128483at2759"/>
<proteinExistence type="predicted"/>
<evidence type="ECO:0000259" key="3">
    <source>
        <dbReference type="Pfam" id="PF13359"/>
    </source>
</evidence>
<evidence type="ECO:0000313" key="4">
    <source>
        <dbReference type="EMBL" id="GMF66509.1"/>
    </source>
</evidence>
<gene>
    <name evidence="4" type="ORF">Plil01_001889000</name>
</gene>
<dbReference type="EMBL" id="BSXW01012721">
    <property type="protein sequence ID" value="GMF66509.1"/>
    <property type="molecule type" value="Genomic_DNA"/>
</dbReference>
<dbReference type="AlphaFoldDB" id="A0A9W6YJZ1"/>
<comment type="cofactor">
    <cofactor evidence="1">
        <name>a divalent metal cation</name>
        <dbReference type="ChEBI" id="CHEBI:60240"/>
    </cofactor>
</comment>
<comment type="caution">
    <text evidence="4">The sequence shown here is derived from an EMBL/GenBank/DDBJ whole genome shotgun (WGS) entry which is preliminary data.</text>
</comment>
<keyword evidence="2" id="KW-0479">Metal-binding</keyword>
<accession>A0A9W6YJZ1</accession>
<evidence type="ECO:0000256" key="2">
    <source>
        <dbReference type="ARBA" id="ARBA00022723"/>
    </source>
</evidence>
<dbReference type="Pfam" id="PF13359">
    <property type="entry name" value="DDE_Tnp_4"/>
    <property type="match status" value="1"/>
</dbReference>
<keyword evidence="5" id="KW-1185">Reference proteome</keyword>
<reference evidence="4" key="1">
    <citation type="submission" date="2023-04" db="EMBL/GenBank/DDBJ databases">
        <title>Phytophthora lilii NBRC 32176.</title>
        <authorList>
            <person name="Ichikawa N."/>
            <person name="Sato H."/>
            <person name="Tonouchi N."/>
        </authorList>
    </citation>
    <scope>NUCLEOTIDE SEQUENCE</scope>
    <source>
        <strain evidence="4">NBRC 32176</strain>
    </source>
</reference>
<dbReference type="GO" id="GO:0046872">
    <property type="term" value="F:metal ion binding"/>
    <property type="evidence" value="ECO:0007669"/>
    <property type="project" value="UniProtKB-KW"/>
</dbReference>
<evidence type="ECO:0000256" key="1">
    <source>
        <dbReference type="ARBA" id="ARBA00001968"/>
    </source>
</evidence>
<sequence>MMHRVLNVITPGGFNESKHYFSNKHKLYGYKAETSVVFPGRVVFLTTHVPGSVSDITILANHVEEHKAMLMKTNQELLSEDNGEDANQSQELWGLLADKGYQGAGSMLRCIHPKKKPKNGELTADELVRNGNVSSDRVRFWPRVHALENLTVHIQMERVNL</sequence>
<feature type="domain" description="DDE Tnp4" evidence="3">
    <location>
        <begin position="9"/>
        <end position="138"/>
    </location>
</feature>
<dbReference type="InterPro" id="IPR027806">
    <property type="entry name" value="HARBI1_dom"/>
</dbReference>